<sequence>MRLSFIMKMMHLRSLKPRKTTSNFKENNLASILCMASY</sequence>
<dbReference type="Proteomes" id="UP000270499">
    <property type="component" value="Unassembled WGS sequence"/>
</dbReference>
<organism evidence="1 2">
    <name type="scientific">Pseudomonas savastanoi</name>
    <name type="common">Pseudomonas syringae pv. savastanoi</name>
    <dbReference type="NCBI Taxonomy" id="29438"/>
    <lineage>
        <taxon>Bacteria</taxon>
        <taxon>Pseudomonadati</taxon>
        <taxon>Pseudomonadota</taxon>
        <taxon>Gammaproteobacteria</taxon>
        <taxon>Pseudomonadales</taxon>
        <taxon>Pseudomonadaceae</taxon>
        <taxon>Pseudomonas</taxon>
    </lineage>
</organism>
<gene>
    <name evidence="1" type="ORF">ALP59_200032</name>
</gene>
<reference evidence="1 2" key="1">
    <citation type="submission" date="2018-08" db="EMBL/GenBank/DDBJ databases">
        <title>Recombination of ecologically and evolutionarily significant loci maintains genetic cohesion in the Pseudomonas syringae species complex.</title>
        <authorList>
            <person name="Dillon M."/>
            <person name="Thakur S."/>
            <person name="Almeida R.N.D."/>
            <person name="Weir B.S."/>
            <person name="Guttman D.S."/>
        </authorList>
    </citation>
    <scope>NUCLEOTIDE SEQUENCE [LARGE SCALE GENOMIC DNA]</scope>
    <source>
        <strain evidence="1 2">ICMP 9421</strain>
    </source>
</reference>
<dbReference type="EMBL" id="RBSW01000168">
    <property type="protein sequence ID" value="RMS81449.1"/>
    <property type="molecule type" value="Genomic_DNA"/>
</dbReference>
<protein>
    <submittedName>
        <fullName evidence="1">Uncharacterized protein</fullName>
    </submittedName>
</protein>
<evidence type="ECO:0000313" key="1">
    <source>
        <dbReference type="EMBL" id="RMS81449.1"/>
    </source>
</evidence>
<accession>A0A3M5G419</accession>
<proteinExistence type="predicted"/>
<name>A0A3M5G419_PSESS</name>
<dbReference type="AlphaFoldDB" id="A0A3M5G419"/>
<comment type="caution">
    <text evidence="1">The sequence shown here is derived from an EMBL/GenBank/DDBJ whole genome shotgun (WGS) entry which is preliminary data.</text>
</comment>
<evidence type="ECO:0000313" key="2">
    <source>
        <dbReference type="Proteomes" id="UP000270499"/>
    </source>
</evidence>